<dbReference type="AlphaFoldDB" id="A0A5S6QJM6"/>
<evidence type="ECO:0000256" key="8">
    <source>
        <dbReference type="ARBA" id="ARBA00072365"/>
    </source>
</evidence>
<dbReference type="InterPro" id="IPR050283">
    <property type="entry name" value="E-box_TF_Regulators"/>
</dbReference>
<sequence length="306" mass="33388">MPLLSRGANFVASNSQSTTRCRIRCQRPNGSLSLASVARGAIHPSMNWVLMNSSCTETDSSAFTRYAYITSGRGVTKSENGASGCAVGDVSWTQQVVVRHHNDSTLTLLEPKGSSEVAPVSPYRKDAHSSGGSLMKPPRNKKKLMTPEELRNQRALANVRERQRTQSLNEAFATLRKIIPTLPSDKLSKIQTLRLAARYIDFLWKVLQNNGANYPSLQLANVDYFQTHERLSYAFTAWRMENANGCYWGATATGAGQSNQRQQTAGASDDVVVAGSQSRLKTISDSVAGPLDPVSLSFVSSYTGSF</sequence>
<name>A0A5S6QJM6_TRIMR</name>
<feature type="domain" description="BHLH" evidence="10">
    <location>
        <begin position="152"/>
        <end position="203"/>
    </location>
</feature>
<dbReference type="GO" id="GO:0030154">
    <property type="term" value="P:cell differentiation"/>
    <property type="evidence" value="ECO:0007669"/>
    <property type="project" value="UniProtKB-KW"/>
</dbReference>
<reference evidence="12" key="1">
    <citation type="submission" date="2019-12" db="UniProtKB">
        <authorList>
            <consortium name="WormBaseParasite"/>
        </authorList>
    </citation>
    <scope>IDENTIFICATION</scope>
</reference>
<dbReference type="WBParaSite" id="TMUE_2000007408.1">
    <property type="protein sequence ID" value="TMUE_2000007408.1"/>
    <property type="gene ID" value="WBGene00285673"/>
</dbReference>
<dbReference type="GO" id="GO:0000977">
    <property type="term" value="F:RNA polymerase II transcription regulatory region sequence-specific DNA binding"/>
    <property type="evidence" value="ECO:0007669"/>
    <property type="project" value="TreeGrafter"/>
</dbReference>
<organism evidence="11 12">
    <name type="scientific">Trichuris muris</name>
    <name type="common">Mouse whipworm</name>
    <dbReference type="NCBI Taxonomy" id="70415"/>
    <lineage>
        <taxon>Eukaryota</taxon>
        <taxon>Metazoa</taxon>
        <taxon>Ecdysozoa</taxon>
        <taxon>Nematoda</taxon>
        <taxon>Enoplea</taxon>
        <taxon>Dorylaimia</taxon>
        <taxon>Trichinellida</taxon>
        <taxon>Trichuridae</taxon>
        <taxon>Trichuris</taxon>
    </lineage>
</organism>
<dbReference type="PANTHER" id="PTHR23349:SF50">
    <property type="entry name" value="PROTEIN TWIST"/>
    <property type="match status" value="1"/>
</dbReference>
<comment type="function">
    <text evidence="7">Involved in the establishment and dorsoventral patterning of germ layers in the embryo.</text>
</comment>
<evidence type="ECO:0000313" key="12">
    <source>
        <dbReference type="WBParaSite" id="TMUE_2000007408.1"/>
    </source>
</evidence>
<dbReference type="SMART" id="SM00353">
    <property type="entry name" value="HLH"/>
    <property type="match status" value="1"/>
</dbReference>
<keyword evidence="5" id="KW-0804">Transcription</keyword>
<keyword evidence="4" id="KW-0238">DNA-binding</keyword>
<evidence type="ECO:0000313" key="11">
    <source>
        <dbReference type="Proteomes" id="UP000046395"/>
    </source>
</evidence>
<evidence type="ECO:0000256" key="9">
    <source>
        <dbReference type="SAM" id="MobiDB-lite"/>
    </source>
</evidence>
<dbReference type="FunFam" id="4.10.280.10:FF:000030">
    <property type="entry name" value="Twist transcription factor"/>
    <property type="match status" value="1"/>
</dbReference>
<evidence type="ECO:0000256" key="6">
    <source>
        <dbReference type="ARBA" id="ARBA00023242"/>
    </source>
</evidence>
<dbReference type="PROSITE" id="PS50888">
    <property type="entry name" value="BHLH"/>
    <property type="match status" value="1"/>
</dbReference>
<keyword evidence="1" id="KW-0217">Developmental protein</keyword>
<protein>
    <recommendedName>
        <fullName evidence="8">Protein twist</fullName>
    </recommendedName>
</protein>
<dbReference type="PANTHER" id="PTHR23349">
    <property type="entry name" value="BASIC HELIX-LOOP-HELIX TRANSCRIPTION FACTOR, TWIST"/>
    <property type="match status" value="1"/>
</dbReference>
<accession>A0A5S6QJM6</accession>
<feature type="region of interest" description="Disordered" evidence="9">
    <location>
        <begin position="111"/>
        <end position="147"/>
    </location>
</feature>
<evidence type="ECO:0000256" key="5">
    <source>
        <dbReference type="ARBA" id="ARBA00023163"/>
    </source>
</evidence>
<keyword evidence="3" id="KW-0805">Transcription regulation</keyword>
<dbReference type="Gene3D" id="4.10.280.10">
    <property type="entry name" value="Helix-loop-helix DNA-binding domain"/>
    <property type="match status" value="1"/>
</dbReference>
<keyword evidence="11" id="KW-1185">Reference proteome</keyword>
<dbReference type="STRING" id="70415.A0A5S6QJM6"/>
<evidence type="ECO:0000256" key="4">
    <source>
        <dbReference type="ARBA" id="ARBA00023125"/>
    </source>
</evidence>
<keyword evidence="6" id="KW-0539">Nucleus</keyword>
<dbReference type="InterPro" id="IPR011598">
    <property type="entry name" value="bHLH_dom"/>
</dbReference>
<dbReference type="SUPFAM" id="SSF47459">
    <property type="entry name" value="HLH, helix-loop-helix DNA-binding domain"/>
    <property type="match status" value="1"/>
</dbReference>
<evidence type="ECO:0000256" key="3">
    <source>
        <dbReference type="ARBA" id="ARBA00023015"/>
    </source>
</evidence>
<dbReference type="GO" id="GO:0046983">
    <property type="term" value="F:protein dimerization activity"/>
    <property type="evidence" value="ECO:0007669"/>
    <property type="project" value="InterPro"/>
</dbReference>
<proteinExistence type="predicted"/>
<dbReference type="GO" id="GO:0000981">
    <property type="term" value="F:DNA-binding transcription factor activity, RNA polymerase II-specific"/>
    <property type="evidence" value="ECO:0007669"/>
    <property type="project" value="TreeGrafter"/>
</dbReference>
<evidence type="ECO:0000256" key="7">
    <source>
        <dbReference type="ARBA" id="ARBA00059086"/>
    </source>
</evidence>
<dbReference type="Proteomes" id="UP000046395">
    <property type="component" value="Unassembled WGS sequence"/>
</dbReference>
<keyword evidence="2" id="KW-0221">Differentiation</keyword>
<dbReference type="Pfam" id="PF00010">
    <property type="entry name" value="HLH"/>
    <property type="match status" value="1"/>
</dbReference>
<evidence type="ECO:0000259" key="10">
    <source>
        <dbReference type="PROSITE" id="PS50888"/>
    </source>
</evidence>
<evidence type="ECO:0000256" key="2">
    <source>
        <dbReference type="ARBA" id="ARBA00022782"/>
    </source>
</evidence>
<dbReference type="InterPro" id="IPR036638">
    <property type="entry name" value="HLH_DNA-bd_sf"/>
</dbReference>
<evidence type="ECO:0000256" key="1">
    <source>
        <dbReference type="ARBA" id="ARBA00022473"/>
    </source>
</evidence>